<dbReference type="Gene3D" id="3.20.20.80">
    <property type="entry name" value="Glycosidases"/>
    <property type="match status" value="1"/>
</dbReference>
<evidence type="ECO:0000313" key="4">
    <source>
        <dbReference type="Proteomes" id="UP000319143"/>
    </source>
</evidence>
<dbReference type="Pfam" id="PF01120">
    <property type="entry name" value="Alpha_L_fucos"/>
    <property type="match status" value="1"/>
</dbReference>
<organism evidence="3 4">
    <name type="scientific">Novipirellula artificiosorum</name>
    <dbReference type="NCBI Taxonomy" id="2528016"/>
    <lineage>
        <taxon>Bacteria</taxon>
        <taxon>Pseudomonadati</taxon>
        <taxon>Planctomycetota</taxon>
        <taxon>Planctomycetia</taxon>
        <taxon>Pirellulales</taxon>
        <taxon>Pirellulaceae</taxon>
        <taxon>Novipirellula</taxon>
    </lineage>
</organism>
<name>A0A5C6D6H0_9BACT</name>
<proteinExistence type="predicted"/>
<feature type="chain" id="PRO_5022940469" evidence="1">
    <location>
        <begin position="29"/>
        <end position="802"/>
    </location>
</feature>
<accession>A0A5C6D6H0</accession>
<feature type="signal peptide" evidence="1">
    <location>
        <begin position="1"/>
        <end position="28"/>
    </location>
</feature>
<reference evidence="3 4" key="1">
    <citation type="submission" date="2019-02" db="EMBL/GenBank/DDBJ databases">
        <title>Deep-cultivation of Planctomycetes and their phenomic and genomic characterization uncovers novel biology.</title>
        <authorList>
            <person name="Wiegand S."/>
            <person name="Jogler M."/>
            <person name="Boedeker C."/>
            <person name="Pinto D."/>
            <person name="Vollmers J."/>
            <person name="Rivas-Marin E."/>
            <person name="Kohn T."/>
            <person name="Peeters S.H."/>
            <person name="Heuer A."/>
            <person name="Rast P."/>
            <person name="Oberbeckmann S."/>
            <person name="Bunk B."/>
            <person name="Jeske O."/>
            <person name="Meyerdierks A."/>
            <person name="Storesund J.E."/>
            <person name="Kallscheuer N."/>
            <person name="Luecker S."/>
            <person name="Lage O.M."/>
            <person name="Pohl T."/>
            <person name="Merkel B.J."/>
            <person name="Hornburger P."/>
            <person name="Mueller R.-W."/>
            <person name="Bruemmer F."/>
            <person name="Labrenz M."/>
            <person name="Spormann A.M."/>
            <person name="Op Den Camp H."/>
            <person name="Overmann J."/>
            <person name="Amann R."/>
            <person name="Jetten M.S.M."/>
            <person name="Mascher T."/>
            <person name="Medema M.H."/>
            <person name="Devos D.P."/>
            <person name="Kaster A.-K."/>
            <person name="Ovreas L."/>
            <person name="Rohde M."/>
            <person name="Galperin M.Y."/>
            <person name="Jogler C."/>
        </authorList>
    </citation>
    <scope>NUCLEOTIDE SEQUENCE [LARGE SCALE GENOMIC DNA]</scope>
    <source>
        <strain evidence="3 4">Poly41</strain>
    </source>
</reference>
<dbReference type="SUPFAM" id="SSF51445">
    <property type="entry name" value="(Trans)glycosidases"/>
    <property type="match status" value="1"/>
</dbReference>
<sequence precursor="true">MNMECRVILRGVLLSTVLAWSVTTFVGAQEPETTAPSGKVFQLAADEVTAMIASSGSLSGNAKRHFRSGNVVHGFESPQDTVTWTVDVPKEEDYVVDVLFSKREQTQLEVSSGDSVLTAPSMVRTWEHRPFFWRQQLPGTLHLKAGVNQITLRLPDAKPASASAGTNVRSSSRFGQGVTEEFHLFSIELGTAAVRQGQVERAKAIRGDVSWMVDGKYGIFVHWSSQSRGFNIDEKRADWFQKSVEMFDVEVFADAIERTGAAWITFTATHQGFYWPGPNAAIDNVAPGRTSERDLLGEIIDALDQRGIRTLFYLHTGYNGYDPEVWREALGAKDADTKRFNDNIEAILRDCSLRYGKKLMGFGYMDGALAWDYPLGPSWEGWARAIKAGNPKAVVGLSSNRGPTVSPFSELAVTDGGSELLQVDPQLIGPGKQLGDVTSAWWCLMDQGGWFQNRPMNGRHGPGPVHSTQEYVDFFKRMAEAKIPVTINLILTADVTDDHPIFNPECMAVMDEVRKAIRGKGSSQDLIQDDLVLDLNADTGLILEDGNMVTSWTNQAPNPEAIEFKSTEEGRTQTIISQEELGTGRPTLLKNRREINGHNSLLFREDELINDHDEAFHGMMTGAGYTWFAVIKPYKQGGPGKINSGYPNAFFGCLRNSGKPQLETGQYAGFWGSFYPDGRVYMGSRNGLNEKVRDGVNTPEVAGPPPSLNEWHIVMGRQGSGTGVVPLELFVDDPSEAVNSSDFPVGNVEPSRMAIGTERNAINHQGKESFDGELARLLMYATALNQQEMEAVYDYLRKVYFD</sequence>
<gene>
    <name evidence="3" type="ORF">Poly41_55000</name>
</gene>
<dbReference type="AlphaFoldDB" id="A0A5C6D6H0"/>
<dbReference type="InterPro" id="IPR017853">
    <property type="entry name" value="GH"/>
</dbReference>
<dbReference type="InterPro" id="IPR057739">
    <property type="entry name" value="Glyco_hydro_29_N"/>
</dbReference>
<dbReference type="InterPro" id="IPR013320">
    <property type="entry name" value="ConA-like_dom_sf"/>
</dbReference>
<comment type="caution">
    <text evidence="3">The sequence shown here is derived from an EMBL/GenBank/DDBJ whole genome shotgun (WGS) entry which is preliminary data.</text>
</comment>
<keyword evidence="4" id="KW-1185">Reference proteome</keyword>
<dbReference type="SUPFAM" id="SSF49899">
    <property type="entry name" value="Concanavalin A-like lectins/glucanases"/>
    <property type="match status" value="1"/>
</dbReference>
<dbReference type="Gene3D" id="2.60.120.260">
    <property type="entry name" value="Galactose-binding domain-like"/>
    <property type="match status" value="1"/>
</dbReference>
<dbReference type="RefSeq" id="WP_146530284.1">
    <property type="nucleotide sequence ID" value="NZ_SJPV01000012.1"/>
</dbReference>
<dbReference type="EMBL" id="SJPV01000012">
    <property type="protein sequence ID" value="TWU32522.1"/>
    <property type="molecule type" value="Genomic_DNA"/>
</dbReference>
<feature type="domain" description="Glycoside hydrolase family 29 N-terminal" evidence="2">
    <location>
        <begin position="245"/>
        <end position="367"/>
    </location>
</feature>
<evidence type="ECO:0000259" key="2">
    <source>
        <dbReference type="Pfam" id="PF01120"/>
    </source>
</evidence>
<dbReference type="GO" id="GO:0005975">
    <property type="term" value="P:carbohydrate metabolic process"/>
    <property type="evidence" value="ECO:0007669"/>
    <property type="project" value="InterPro"/>
</dbReference>
<dbReference type="OrthoDB" id="225978at2"/>
<dbReference type="GO" id="GO:0004560">
    <property type="term" value="F:alpha-L-fucosidase activity"/>
    <property type="evidence" value="ECO:0007669"/>
    <property type="project" value="InterPro"/>
</dbReference>
<evidence type="ECO:0000256" key="1">
    <source>
        <dbReference type="SAM" id="SignalP"/>
    </source>
</evidence>
<evidence type="ECO:0000313" key="3">
    <source>
        <dbReference type="EMBL" id="TWU32522.1"/>
    </source>
</evidence>
<keyword evidence="1" id="KW-0732">Signal</keyword>
<protein>
    <submittedName>
        <fullName evidence="3">Alpha-L-fucosidase</fullName>
    </submittedName>
</protein>
<dbReference type="Proteomes" id="UP000319143">
    <property type="component" value="Unassembled WGS sequence"/>
</dbReference>
<dbReference type="Gene3D" id="2.60.120.200">
    <property type="match status" value="1"/>
</dbReference>